<dbReference type="RefSeq" id="WP_148621623.1">
    <property type="nucleotide sequence ID" value="NZ_SDGZ01000003.1"/>
</dbReference>
<name>A0A6C2CAL8_9LACO</name>
<keyword evidence="1" id="KW-1133">Transmembrane helix</keyword>
<protein>
    <submittedName>
        <fullName evidence="2">LPXTG cell wall anchor domain-containing protein</fullName>
    </submittedName>
</protein>
<gene>
    <name evidence="2" type="ORF">ESZ50_00450</name>
</gene>
<dbReference type="EMBL" id="SDGZ01000003">
    <property type="protein sequence ID" value="TYC51037.1"/>
    <property type="molecule type" value="Genomic_DNA"/>
</dbReference>
<keyword evidence="1" id="KW-0472">Membrane</keyword>
<evidence type="ECO:0000313" key="3">
    <source>
        <dbReference type="Proteomes" id="UP000371977"/>
    </source>
</evidence>
<reference evidence="2 3" key="1">
    <citation type="submission" date="2019-01" db="EMBL/GenBank/DDBJ databases">
        <title>Weissella sp. nov., a novel lactic acid bacterium isolated from animal feces.</title>
        <authorList>
            <person name="Wang L.-T."/>
        </authorList>
    </citation>
    <scope>NUCLEOTIDE SEQUENCE [LARGE SCALE GENOMIC DNA]</scope>
    <source>
        <strain evidence="2 3">8H-2</strain>
    </source>
</reference>
<dbReference type="NCBIfam" id="TIGR01167">
    <property type="entry name" value="LPXTG_anchor"/>
    <property type="match status" value="1"/>
</dbReference>
<dbReference type="AlphaFoldDB" id="A0A6C2CAL8"/>
<keyword evidence="3" id="KW-1185">Reference proteome</keyword>
<comment type="caution">
    <text evidence="2">The sequence shown here is derived from an EMBL/GenBank/DDBJ whole genome shotgun (WGS) entry which is preliminary data.</text>
</comment>
<proteinExistence type="predicted"/>
<evidence type="ECO:0000256" key="1">
    <source>
        <dbReference type="SAM" id="Phobius"/>
    </source>
</evidence>
<feature type="transmembrane region" description="Helical" evidence="1">
    <location>
        <begin position="12"/>
        <end position="32"/>
    </location>
</feature>
<keyword evidence="1" id="KW-0812">Transmembrane</keyword>
<dbReference type="Proteomes" id="UP000371977">
    <property type="component" value="Unassembled WGS sequence"/>
</dbReference>
<organism evidence="2 3">
    <name type="scientific">Weissella muntiaci</name>
    <dbReference type="NCBI Taxonomy" id="2508881"/>
    <lineage>
        <taxon>Bacteria</taxon>
        <taxon>Bacillati</taxon>
        <taxon>Bacillota</taxon>
        <taxon>Bacilli</taxon>
        <taxon>Lactobacillales</taxon>
        <taxon>Lactobacillaceae</taxon>
        <taxon>Weissella</taxon>
    </lineage>
</organism>
<evidence type="ECO:0000313" key="2">
    <source>
        <dbReference type="EMBL" id="TYC51037.1"/>
    </source>
</evidence>
<accession>A0A6C2CAL8</accession>
<sequence length="39" mass="4629">MTEFITTNLNYFAYAMMVIGAILIILALFFMLKGRRRRK</sequence>